<accession>A0ABT4UU02</accession>
<proteinExistence type="predicted"/>
<gene>
    <name evidence="1" type="ORF">OU415_07045</name>
</gene>
<organism evidence="1 2">
    <name type="scientific">Saccharopolyspora oryzae</name>
    <dbReference type="NCBI Taxonomy" id="2997343"/>
    <lineage>
        <taxon>Bacteria</taxon>
        <taxon>Bacillati</taxon>
        <taxon>Actinomycetota</taxon>
        <taxon>Actinomycetes</taxon>
        <taxon>Pseudonocardiales</taxon>
        <taxon>Pseudonocardiaceae</taxon>
        <taxon>Saccharopolyspora</taxon>
    </lineage>
</organism>
<evidence type="ECO:0000313" key="1">
    <source>
        <dbReference type="EMBL" id="MDA3625185.1"/>
    </source>
</evidence>
<comment type="caution">
    <text evidence="1">The sequence shown here is derived from an EMBL/GenBank/DDBJ whole genome shotgun (WGS) entry which is preliminary data.</text>
</comment>
<protein>
    <submittedName>
        <fullName evidence="1">Uncharacterized protein</fullName>
    </submittedName>
</protein>
<dbReference type="RefSeq" id="WP_270947764.1">
    <property type="nucleotide sequence ID" value="NZ_JAQGLA010000007.1"/>
</dbReference>
<reference evidence="1 2" key="1">
    <citation type="submission" date="2022-11" db="EMBL/GenBank/DDBJ databases">
        <title>Draft genome sequence of Saccharopolyspora sp. WRP15-2 isolated from rhizosphere soils of wild rice in Thailand.</title>
        <authorList>
            <person name="Duangmal K."/>
            <person name="Kammanee S."/>
            <person name="Muangham S."/>
        </authorList>
    </citation>
    <scope>NUCLEOTIDE SEQUENCE [LARGE SCALE GENOMIC DNA]</scope>
    <source>
        <strain evidence="1 2">WRP15-2</strain>
    </source>
</reference>
<sequence length="48" mass="4538">MTCNAGVLTGALVSQACGGSGEDPTALHGTGFGVVATWVMVCGSPGLG</sequence>
<name>A0ABT4UU02_9PSEU</name>
<keyword evidence="2" id="KW-1185">Reference proteome</keyword>
<dbReference type="EMBL" id="JAQGLA010000007">
    <property type="protein sequence ID" value="MDA3625185.1"/>
    <property type="molecule type" value="Genomic_DNA"/>
</dbReference>
<evidence type="ECO:0000313" key="2">
    <source>
        <dbReference type="Proteomes" id="UP001210380"/>
    </source>
</evidence>
<dbReference type="Proteomes" id="UP001210380">
    <property type="component" value="Unassembled WGS sequence"/>
</dbReference>